<protein>
    <recommendedName>
        <fullName evidence="3">DUF6533 domain-containing protein</fullName>
    </recommendedName>
</protein>
<dbReference type="AlphaFoldDB" id="A0A4S8MND6"/>
<dbReference type="EMBL" id="ML179056">
    <property type="protein sequence ID" value="THV04448.1"/>
    <property type="molecule type" value="Genomic_DNA"/>
</dbReference>
<evidence type="ECO:0000256" key="2">
    <source>
        <dbReference type="SAM" id="Phobius"/>
    </source>
</evidence>
<feature type="transmembrane region" description="Helical" evidence="2">
    <location>
        <begin position="258"/>
        <end position="277"/>
    </location>
</feature>
<dbReference type="Proteomes" id="UP000297245">
    <property type="component" value="Unassembled WGS sequence"/>
</dbReference>
<organism evidence="4 5">
    <name type="scientific">Dendrothele bispora (strain CBS 962.96)</name>
    <dbReference type="NCBI Taxonomy" id="1314807"/>
    <lineage>
        <taxon>Eukaryota</taxon>
        <taxon>Fungi</taxon>
        <taxon>Dikarya</taxon>
        <taxon>Basidiomycota</taxon>
        <taxon>Agaricomycotina</taxon>
        <taxon>Agaricomycetes</taxon>
        <taxon>Agaricomycetidae</taxon>
        <taxon>Agaricales</taxon>
        <taxon>Agaricales incertae sedis</taxon>
        <taxon>Dendrothele</taxon>
    </lineage>
</organism>
<keyword evidence="2" id="KW-0472">Membrane</keyword>
<feature type="compositionally biased region" description="Polar residues" evidence="1">
    <location>
        <begin position="472"/>
        <end position="488"/>
    </location>
</feature>
<keyword evidence="2" id="KW-1133">Transmembrane helix</keyword>
<accession>A0A4S8MND6</accession>
<name>A0A4S8MND6_DENBC</name>
<evidence type="ECO:0000313" key="4">
    <source>
        <dbReference type="EMBL" id="THV04448.1"/>
    </source>
</evidence>
<gene>
    <name evidence="4" type="ORF">K435DRAFT_791011</name>
</gene>
<feature type="transmembrane region" description="Helical" evidence="2">
    <location>
        <begin position="284"/>
        <end position="305"/>
    </location>
</feature>
<keyword evidence="2" id="KW-0812">Transmembrane</keyword>
<sequence length="518" mass="56961">MVCLETARDKEDGCAVAYFNGTRCMVCGGYLSNTITYYENLRGSLSSFAGCIAVTITSRIYFNLYETAEGNHSGRQHHHTLDRETAGGKSTQPTGPGMMSTGSDVVELTTFWADEIVASLSGPGGSERRDGKVKGVDGSEVVIRIDYGDGLGLKKAGFDGGIYIVEDLDTQGYTVLGMDLKNCSFYEAAGGGIWTMYSLVKICDEVRYFWMRPKILSSYLFLANRYIALAVAVVLTALQTFADLGDSACKTIATLRPFVFLACGGLVTLLISLRIYALYHRSRVILGMMGCSALMVLSVATRLGITDESFSQWSIWYDHFKYKPGDPDWDPAVARCNEAPRSRTALWIAFLVHDSMNFILTAWKSWSVWKEHNVQRMDVPLLSLMIRDGVIYYGDPQVWFVEPSFSLVCGGSLANTITFSALSQHFHGTLTSFAGCMAVIIVSRIMLNIQKTAEKADASHHHHALDIGSGGKTSLDSDGPETSRSVELTTLWPDDFVATLSRERDERDSESEIGSRGV</sequence>
<feature type="transmembrane region" description="Helical" evidence="2">
    <location>
        <begin position="219"/>
        <end position="238"/>
    </location>
</feature>
<evidence type="ECO:0000256" key="1">
    <source>
        <dbReference type="SAM" id="MobiDB-lite"/>
    </source>
</evidence>
<dbReference type="Pfam" id="PF20151">
    <property type="entry name" value="DUF6533"/>
    <property type="match status" value="1"/>
</dbReference>
<proteinExistence type="predicted"/>
<feature type="domain" description="DUF6533" evidence="3">
    <location>
        <begin position="204"/>
        <end position="229"/>
    </location>
</feature>
<dbReference type="InterPro" id="IPR045340">
    <property type="entry name" value="DUF6533"/>
</dbReference>
<feature type="transmembrane region" description="Helical" evidence="2">
    <location>
        <begin position="426"/>
        <end position="447"/>
    </location>
</feature>
<keyword evidence="5" id="KW-1185">Reference proteome</keyword>
<evidence type="ECO:0000259" key="3">
    <source>
        <dbReference type="Pfam" id="PF20151"/>
    </source>
</evidence>
<reference evidence="4 5" key="1">
    <citation type="journal article" date="2019" name="Nat. Ecol. Evol.">
        <title>Megaphylogeny resolves global patterns of mushroom evolution.</title>
        <authorList>
            <person name="Varga T."/>
            <person name="Krizsan K."/>
            <person name="Foldi C."/>
            <person name="Dima B."/>
            <person name="Sanchez-Garcia M."/>
            <person name="Sanchez-Ramirez S."/>
            <person name="Szollosi G.J."/>
            <person name="Szarkandi J.G."/>
            <person name="Papp V."/>
            <person name="Albert L."/>
            <person name="Andreopoulos W."/>
            <person name="Angelini C."/>
            <person name="Antonin V."/>
            <person name="Barry K.W."/>
            <person name="Bougher N.L."/>
            <person name="Buchanan P."/>
            <person name="Buyck B."/>
            <person name="Bense V."/>
            <person name="Catcheside P."/>
            <person name="Chovatia M."/>
            <person name="Cooper J."/>
            <person name="Damon W."/>
            <person name="Desjardin D."/>
            <person name="Finy P."/>
            <person name="Geml J."/>
            <person name="Haridas S."/>
            <person name="Hughes K."/>
            <person name="Justo A."/>
            <person name="Karasinski D."/>
            <person name="Kautmanova I."/>
            <person name="Kiss B."/>
            <person name="Kocsube S."/>
            <person name="Kotiranta H."/>
            <person name="LaButti K.M."/>
            <person name="Lechner B.E."/>
            <person name="Liimatainen K."/>
            <person name="Lipzen A."/>
            <person name="Lukacs Z."/>
            <person name="Mihaltcheva S."/>
            <person name="Morgado L.N."/>
            <person name="Niskanen T."/>
            <person name="Noordeloos M.E."/>
            <person name="Ohm R.A."/>
            <person name="Ortiz-Santana B."/>
            <person name="Ovrebo C."/>
            <person name="Racz N."/>
            <person name="Riley R."/>
            <person name="Savchenko A."/>
            <person name="Shiryaev A."/>
            <person name="Soop K."/>
            <person name="Spirin V."/>
            <person name="Szebenyi C."/>
            <person name="Tomsovsky M."/>
            <person name="Tulloss R.E."/>
            <person name="Uehling J."/>
            <person name="Grigoriev I.V."/>
            <person name="Vagvolgyi C."/>
            <person name="Papp T."/>
            <person name="Martin F.M."/>
            <person name="Miettinen O."/>
            <person name="Hibbett D.S."/>
            <person name="Nagy L.G."/>
        </authorList>
    </citation>
    <scope>NUCLEOTIDE SEQUENCE [LARGE SCALE GENOMIC DNA]</scope>
    <source>
        <strain evidence="4 5">CBS 962.96</strain>
    </source>
</reference>
<feature type="region of interest" description="Disordered" evidence="1">
    <location>
        <begin position="71"/>
        <end position="98"/>
    </location>
</feature>
<feature type="region of interest" description="Disordered" evidence="1">
    <location>
        <begin position="460"/>
        <end position="490"/>
    </location>
</feature>
<evidence type="ECO:0000313" key="5">
    <source>
        <dbReference type="Proteomes" id="UP000297245"/>
    </source>
</evidence>
<dbReference type="OrthoDB" id="2611956at2759"/>